<proteinExistence type="predicted"/>
<dbReference type="Proteomes" id="UP001178461">
    <property type="component" value="Chromosome 2"/>
</dbReference>
<reference evidence="1" key="1">
    <citation type="submission" date="2022-12" db="EMBL/GenBank/DDBJ databases">
        <authorList>
            <person name="Alioto T."/>
            <person name="Alioto T."/>
            <person name="Gomez Garrido J."/>
        </authorList>
    </citation>
    <scope>NUCLEOTIDE SEQUENCE</scope>
</reference>
<accession>A0AA35NXK4</accession>
<protein>
    <submittedName>
        <fullName evidence="1">Uncharacterized protein</fullName>
    </submittedName>
</protein>
<name>A0AA35NXK4_9SAUR</name>
<organism evidence="1 2">
    <name type="scientific">Podarcis lilfordi</name>
    <name type="common">Lilford's wall lizard</name>
    <dbReference type="NCBI Taxonomy" id="74358"/>
    <lineage>
        <taxon>Eukaryota</taxon>
        <taxon>Metazoa</taxon>
        <taxon>Chordata</taxon>
        <taxon>Craniata</taxon>
        <taxon>Vertebrata</taxon>
        <taxon>Euteleostomi</taxon>
        <taxon>Lepidosauria</taxon>
        <taxon>Squamata</taxon>
        <taxon>Bifurcata</taxon>
        <taxon>Unidentata</taxon>
        <taxon>Episquamata</taxon>
        <taxon>Laterata</taxon>
        <taxon>Lacertibaenia</taxon>
        <taxon>Lacertidae</taxon>
        <taxon>Podarcis</taxon>
    </lineage>
</organism>
<gene>
    <name evidence="1" type="ORF">PODLI_1B031004</name>
</gene>
<sequence>MAQQGIKWRTSLQSGAAIIKDNSSNSSSKEPILPEMLWGFICSEILGRNEAVSPLKEGCTVISIKLKDVSSVSTCTKKALHHQHLENHYKTDVG</sequence>
<dbReference type="AlphaFoldDB" id="A0AA35NXK4"/>
<evidence type="ECO:0000313" key="1">
    <source>
        <dbReference type="EMBL" id="CAI5767514.1"/>
    </source>
</evidence>
<evidence type="ECO:0000313" key="2">
    <source>
        <dbReference type="Proteomes" id="UP001178461"/>
    </source>
</evidence>
<dbReference type="EMBL" id="OX395127">
    <property type="protein sequence ID" value="CAI5767514.1"/>
    <property type="molecule type" value="Genomic_DNA"/>
</dbReference>
<keyword evidence="2" id="KW-1185">Reference proteome</keyword>